<evidence type="ECO:0000313" key="2">
    <source>
        <dbReference type="EMBL" id="OZJ02921.1"/>
    </source>
</evidence>
<evidence type="ECO:0000313" key="3">
    <source>
        <dbReference type="Proteomes" id="UP000242875"/>
    </source>
</evidence>
<organism evidence="2 3">
    <name type="scientific">Bifiguratus adelaidae</name>
    <dbReference type="NCBI Taxonomy" id="1938954"/>
    <lineage>
        <taxon>Eukaryota</taxon>
        <taxon>Fungi</taxon>
        <taxon>Fungi incertae sedis</taxon>
        <taxon>Mucoromycota</taxon>
        <taxon>Mucoromycotina</taxon>
        <taxon>Endogonomycetes</taxon>
        <taxon>Endogonales</taxon>
        <taxon>Endogonales incertae sedis</taxon>
        <taxon>Bifiguratus</taxon>
    </lineage>
</organism>
<keyword evidence="3" id="KW-1185">Reference proteome</keyword>
<dbReference type="EMBL" id="MVBO01000116">
    <property type="protein sequence ID" value="OZJ02921.1"/>
    <property type="molecule type" value="Genomic_DNA"/>
</dbReference>
<dbReference type="AlphaFoldDB" id="A0A261XX67"/>
<accession>A0A261XX67</accession>
<dbReference type="PANTHER" id="PTHR47129:SF1">
    <property type="entry name" value="NMRA-LIKE DOMAIN-CONTAINING PROTEIN"/>
    <property type="match status" value="1"/>
</dbReference>
<evidence type="ECO:0000259" key="1">
    <source>
        <dbReference type="Pfam" id="PF05368"/>
    </source>
</evidence>
<sequence length="295" mass="31768">MTKQTHILVTGATGELGRLVIKHLLQRSNTTTSHIIAGVRDLNIDVAKSLAQSGAELRVADYDKPETLDAAFTGVDKVLLISSNIMGDRRVQQHINAINAAKRAGVKLLAYTSILKADTTHMKLANDHRQTEKAIMDSGVPFVIFRNGWYTENYFGSLASTVEHGVQLGSSWEGRISAAPRSEYADAAAVVLLSTENQQGRIYELAGDEAFTLSEYAAELSRQSGKPVVYKNLAESEYKATLVGFGLPEPVAAILADSDAQASKGALFNDSRQISALIGHPTTPLAKVLPNVLAH</sequence>
<dbReference type="Pfam" id="PF05368">
    <property type="entry name" value="NmrA"/>
    <property type="match status" value="1"/>
</dbReference>
<dbReference type="CDD" id="cd05269">
    <property type="entry name" value="TMR_SDR_a"/>
    <property type="match status" value="1"/>
</dbReference>
<dbReference type="PANTHER" id="PTHR47129">
    <property type="entry name" value="QUINONE OXIDOREDUCTASE 2"/>
    <property type="match status" value="1"/>
</dbReference>
<dbReference type="SUPFAM" id="SSF51735">
    <property type="entry name" value="NAD(P)-binding Rossmann-fold domains"/>
    <property type="match status" value="1"/>
</dbReference>
<dbReference type="Gene3D" id="3.40.50.720">
    <property type="entry name" value="NAD(P)-binding Rossmann-like Domain"/>
    <property type="match status" value="1"/>
</dbReference>
<comment type="caution">
    <text evidence="2">The sequence shown here is derived from an EMBL/GenBank/DDBJ whole genome shotgun (WGS) entry which is preliminary data.</text>
</comment>
<name>A0A261XX67_9FUNG</name>
<dbReference type="Proteomes" id="UP000242875">
    <property type="component" value="Unassembled WGS sequence"/>
</dbReference>
<dbReference type="Gene3D" id="3.90.25.10">
    <property type="entry name" value="UDP-galactose 4-epimerase, domain 1"/>
    <property type="match status" value="1"/>
</dbReference>
<dbReference type="InterPro" id="IPR052718">
    <property type="entry name" value="NmrA-type_oxidoreductase"/>
</dbReference>
<dbReference type="InterPro" id="IPR036291">
    <property type="entry name" value="NAD(P)-bd_dom_sf"/>
</dbReference>
<dbReference type="OrthoDB" id="3358371at2759"/>
<feature type="domain" description="NmrA-like" evidence="1">
    <location>
        <begin position="5"/>
        <end position="258"/>
    </location>
</feature>
<proteinExistence type="predicted"/>
<gene>
    <name evidence="2" type="ORF">BZG36_04116</name>
</gene>
<dbReference type="InterPro" id="IPR008030">
    <property type="entry name" value="NmrA-like"/>
</dbReference>
<reference evidence="2 3" key="1">
    <citation type="journal article" date="2017" name="Mycologia">
        <title>Bifiguratus adelaidae, gen. et sp. nov., a new member of Mucoromycotina in endophytic and soil-dwelling habitats.</title>
        <authorList>
            <person name="Torres-Cruz T.J."/>
            <person name="Billingsley Tobias T.L."/>
            <person name="Almatruk M."/>
            <person name="Hesse C."/>
            <person name="Kuske C.R."/>
            <person name="Desiro A."/>
            <person name="Benucci G.M."/>
            <person name="Bonito G."/>
            <person name="Stajich J.E."/>
            <person name="Dunlap C."/>
            <person name="Arnold A.E."/>
            <person name="Porras-Alfaro A."/>
        </authorList>
    </citation>
    <scope>NUCLEOTIDE SEQUENCE [LARGE SCALE GENOMIC DNA]</scope>
    <source>
        <strain evidence="2 3">AZ0501</strain>
    </source>
</reference>
<protein>
    <recommendedName>
        <fullName evidence="1">NmrA-like domain-containing protein</fullName>
    </recommendedName>
</protein>